<keyword evidence="2" id="KW-1185">Reference proteome</keyword>
<dbReference type="Proteomes" id="UP001438707">
    <property type="component" value="Unassembled WGS sequence"/>
</dbReference>
<proteinExistence type="predicted"/>
<accession>A0AAW1RCN3</accession>
<name>A0AAW1RCN3_9CHLO</name>
<organism evidence="1 2">
    <name type="scientific">Apatococcus lobatus</name>
    <dbReference type="NCBI Taxonomy" id="904363"/>
    <lineage>
        <taxon>Eukaryota</taxon>
        <taxon>Viridiplantae</taxon>
        <taxon>Chlorophyta</taxon>
        <taxon>core chlorophytes</taxon>
        <taxon>Trebouxiophyceae</taxon>
        <taxon>Chlorellales</taxon>
        <taxon>Chlorellaceae</taxon>
        <taxon>Apatococcus</taxon>
    </lineage>
</organism>
<sequence length="70" mass="7401">MAVARSSCTELLSGRRTDLVISAFLVAGHGKARNFKAGSGARDFAARTGTVAALVLRQRSFPPIRLNATI</sequence>
<evidence type="ECO:0000313" key="2">
    <source>
        <dbReference type="Proteomes" id="UP001438707"/>
    </source>
</evidence>
<gene>
    <name evidence="1" type="ORF">WJX74_000733</name>
</gene>
<protein>
    <submittedName>
        <fullName evidence="1">Uncharacterized protein</fullName>
    </submittedName>
</protein>
<evidence type="ECO:0000313" key="1">
    <source>
        <dbReference type="EMBL" id="KAK9831573.1"/>
    </source>
</evidence>
<dbReference type="EMBL" id="JALJOS010000013">
    <property type="protein sequence ID" value="KAK9831573.1"/>
    <property type="molecule type" value="Genomic_DNA"/>
</dbReference>
<dbReference type="AlphaFoldDB" id="A0AAW1RCN3"/>
<reference evidence="1 2" key="1">
    <citation type="journal article" date="2024" name="Nat. Commun.">
        <title>Phylogenomics reveals the evolutionary origins of lichenization in chlorophyte algae.</title>
        <authorList>
            <person name="Puginier C."/>
            <person name="Libourel C."/>
            <person name="Otte J."/>
            <person name="Skaloud P."/>
            <person name="Haon M."/>
            <person name="Grisel S."/>
            <person name="Petersen M."/>
            <person name="Berrin J.G."/>
            <person name="Delaux P.M."/>
            <person name="Dal Grande F."/>
            <person name="Keller J."/>
        </authorList>
    </citation>
    <scope>NUCLEOTIDE SEQUENCE [LARGE SCALE GENOMIC DNA]</scope>
    <source>
        <strain evidence="1 2">SAG 2145</strain>
    </source>
</reference>
<comment type="caution">
    <text evidence="1">The sequence shown here is derived from an EMBL/GenBank/DDBJ whole genome shotgun (WGS) entry which is preliminary data.</text>
</comment>